<name>A0A919QY11_9ACTN</name>
<dbReference type="InterPro" id="IPR028098">
    <property type="entry name" value="Glyco_trans_4-like_N"/>
</dbReference>
<dbReference type="PANTHER" id="PTHR45947:SF3">
    <property type="entry name" value="SULFOQUINOVOSYL TRANSFERASE SQD2"/>
    <property type="match status" value="1"/>
</dbReference>
<dbReference type="AlphaFoldDB" id="A0A919QY11"/>
<evidence type="ECO:0000313" key="7">
    <source>
        <dbReference type="Proteomes" id="UP000655287"/>
    </source>
</evidence>
<evidence type="ECO:0000256" key="3">
    <source>
        <dbReference type="SAM" id="MobiDB-lite"/>
    </source>
</evidence>
<keyword evidence="7" id="KW-1185">Reference proteome</keyword>
<organism evidence="6 7">
    <name type="scientific">Sphaerisporangium rufum</name>
    <dbReference type="NCBI Taxonomy" id="1381558"/>
    <lineage>
        <taxon>Bacteria</taxon>
        <taxon>Bacillati</taxon>
        <taxon>Actinomycetota</taxon>
        <taxon>Actinomycetes</taxon>
        <taxon>Streptosporangiales</taxon>
        <taxon>Streptosporangiaceae</taxon>
        <taxon>Sphaerisporangium</taxon>
    </lineage>
</organism>
<dbReference type="Pfam" id="PF00534">
    <property type="entry name" value="Glycos_transf_1"/>
    <property type="match status" value="1"/>
</dbReference>
<dbReference type="GO" id="GO:1901137">
    <property type="term" value="P:carbohydrate derivative biosynthetic process"/>
    <property type="evidence" value="ECO:0007669"/>
    <property type="project" value="UniProtKB-ARBA"/>
</dbReference>
<reference evidence="6" key="1">
    <citation type="submission" date="2021-01" db="EMBL/GenBank/DDBJ databases">
        <title>Whole genome shotgun sequence of Sphaerisporangium rufum NBRC 109079.</title>
        <authorList>
            <person name="Komaki H."/>
            <person name="Tamura T."/>
        </authorList>
    </citation>
    <scope>NUCLEOTIDE SEQUENCE</scope>
    <source>
        <strain evidence="6">NBRC 109079</strain>
    </source>
</reference>
<accession>A0A919QY11</accession>
<dbReference type="Proteomes" id="UP000655287">
    <property type="component" value="Unassembled WGS sequence"/>
</dbReference>
<evidence type="ECO:0000313" key="6">
    <source>
        <dbReference type="EMBL" id="GII76067.1"/>
    </source>
</evidence>
<keyword evidence="1" id="KW-0328">Glycosyltransferase</keyword>
<dbReference type="SUPFAM" id="SSF53756">
    <property type="entry name" value="UDP-Glycosyltransferase/glycogen phosphorylase"/>
    <property type="match status" value="1"/>
</dbReference>
<dbReference type="Gene3D" id="3.40.50.2000">
    <property type="entry name" value="Glycogen Phosphorylase B"/>
    <property type="match status" value="2"/>
</dbReference>
<sequence>MSPPSGAGSGRTLVVTNDFPPRPGGIQAFVHALAVRRPPGTLTVYASRWTGWEEFDAGQPYRVVRHPTSLMLPVPEVARRAAALVREDRCDTVVFGAAAPLGLLAPAMRAAGARRVVMLTHGHEAAWAGLAPARALLRRIGAGADAVTYLGDYTRERLARAIPPARLVRLAPGVDTDAFRPGAGGAAVRRSLGLGDRPVVVCVSRLVPRKGQDTLVRCWPDVLRRVPGAVLLLVGGGPARAGLERAVRARGLAGSVVVTGSVPWSHLPAYYDAGDVFAMPCRTRLGGLDVEGLGIVYLEASATGLPVVAGTSGGAPDAVRDGDTGVVVDGERPDAVAAAVASLLADPARAREMGRRGRAWIEREWRWDLVADRFATLLASQPSPEAAAPSAGAAPEADDGPDGPALGERPPGPAGAP</sequence>
<feature type="domain" description="Glycosyltransferase subfamily 4-like N-terminal" evidence="5">
    <location>
        <begin position="41"/>
        <end position="177"/>
    </location>
</feature>
<evidence type="ECO:0000256" key="1">
    <source>
        <dbReference type="ARBA" id="ARBA00022676"/>
    </source>
</evidence>
<evidence type="ECO:0000256" key="2">
    <source>
        <dbReference type="ARBA" id="ARBA00022679"/>
    </source>
</evidence>
<feature type="compositionally biased region" description="Low complexity" evidence="3">
    <location>
        <begin position="380"/>
        <end position="395"/>
    </location>
</feature>
<protein>
    <submittedName>
        <fullName evidence="6">Glycosyl transferase family 1</fullName>
    </submittedName>
</protein>
<dbReference type="GO" id="GO:0016758">
    <property type="term" value="F:hexosyltransferase activity"/>
    <property type="evidence" value="ECO:0007669"/>
    <property type="project" value="TreeGrafter"/>
</dbReference>
<dbReference type="PANTHER" id="PTHR45947">
    <property type="entry name" value="SULFOQUINOVOSYL TRANSFERASE SQD2"/>
    <property type="match status" value="1"/>
</dbReference>
<dbReference type="InterPro" id="IPR001296">
    <property type="entry name" value="Glyco_trans_1"/>
</dbReference>
<comment type="caution">
    <text evidence="6">The sequence shown here is derived from an EMBL/GenBank/DDBJ whole genome shotgun (WGS) entry which is preliminary data.</text>
</comment>
<dbReference type="InterPro" id="IPR050194">
    <property type="entry name" value="Glycosyltransferase_grp1"/>
</dbReference>
<keyword evidence="2 6" id="KW-0808">Transferase</keyword>
<feature type="domain" description="Glycosyl transferase family 1" evidence="4">
    <location>
        <begin position="190"/>
        <end position="360"/>
    </location>
</feature>
<gene>
    <name evidence="6" type="ORF">Sru01_10490</name>
</gene>
<evidence type="ECO:0000259" key="5">
    <source>
        <dbReference type="Pfam" id="PF13439"/>
    </source>
</evidence>
<proteinExistence type="predicted"/>
<evidence type="ECO:0000259" key="4">
    <source>
        <dbReference type="Pfam" id="PF00534"/>
    </source>
</evidence>
<dbReference type="CDD" id="cd03801">
    <property type="entry name" value="GT4_PimA-like"/>
    <property type="match status" value="1"/>
</dbReference>
<dbReference type="RefSeq" id="WP_203982685.1">
    <property type="nucleotide sequence ID" value="NZ_BOOU01000013.1"/>
</dbReference>
<dbReference type="FunFam" id="3.40.50.2000:FF:000069">
    <property type="entry name" value="Alpha-(1-6)-phosphatidylinositol monomannoside mannosyltransferase"/>
    <property type="match status" value="1"/>
</dbReference>
<dbReference type="EMBL" id="BOOU01000013">
    <property type="protein sequence ID" value="GII76067.1"/>
    <property type="molecule type" value="Genomic_DNA"/>
</dbReference>
<feature type="region of interest" description="Disordered" evidence="3">
    <location>
        <begin position="380"/>
        <end position="417"/>
    </location>
</feature>
<dbReference type="Pfam" id="PF13439">
    <property type="entry name" value="Glyco_transf_4"/>
    <property type="match status" value="1"/>
</dbReference>